<evidence type="ECO:0000256" key="1">
    <source>
        <dbReference type="ARBA" id="ARBA00001946"/>
    </source>
</evidence>
<feature type="domain" description="Nudix hydrolase" evidence="3">
    <location>
        <begin position="15"/>
        <end position="147"/>
    </location>
</feature>
<keyword evidence="5" id="KW-1185">Reference proteome</keyword>
<proteinExistence type="predicted"/>
<evidence type="ECO:0000313" key="5">
    <source>
        <dbReference type="Proteomes" id="UP001597045"/>
    </source>
</evidence>
<dbReference type="PROSITE" id="PS51462">
    <property type="entry name" value="NUDIX"/>
    <property type="match status" value="1"/>
</dbReference>
<dbReference type="InterPro" id="IPR000086">
    <property type="entry name" value="NUDIX_hydrolase_dom"/>
</dbReference>
<evidence type="ECO:0000313" key="4">
    <source>
        <dbReference type="EMBL" id="MFD1045004.1"/>
    </source>
</evidence>
<sequence>MTRIEHYLNPAAPIPNSIAVTVSVFVPDEQGRVLLVHRADNDLHTLPGGRQEIGETISAAAVRVTRRMAGIDVLVMGLIGVYSDPGHVVEYSDGEVRQEFSVCFRGRPVDGELCGGEGIKEVLWVEQGELEGLIIHPSTRMRIQHGFDNRATPYYSR</sequence>
<dbReference type="Proteomes" id="UP001597045">
    <property type="component" value="Unassembled WGS sequence"/>
</dbReference>
<evidence type="ECO:0000256" key="2">
    <source>
        <dbReference type="ARBA" id="ARBA00022801"/>
    </source>
</evidence>
<dbReference type="Gene3D" id="3.90.79.10">
    <property type="entry name" value="Nucleoside Triphosphate Pyrophosphohydrolase"/>
    <property type="match status" value="1"/>
</dbReference>
<dbReference type="Pfam" id="PF00293">
    <property type="entry name" value="NUDIX"/>
    <property type="match status" value="1"/>
</dbReference>
<evidence type="ECO:0000259" key="3">
    <source>
        <dbReference type="PROSITE" id="PS51462"/>
    </source>
</evidence>
<keyword evidence="2 4" id="KW-0378">Hydrolase</keyword>
<dbReference type="SUPFAM" id="SSF55811">
    <property type="entry name" value="Nudix"/>
    <property type="match status" value="1"/>
</dbReference>
<reference evidence="5" key="1">
    <citation type="journal article" date="2019" name="Int. J. Syst. Evol. Microbiol.">
        <title>The Global Catalogue of Microorganisms (GCM) 10K type strain sequencing project: providing services to taxonomists for standard genome sequencing and annotation.</title>
        <authorList>
            <consortium name="The Broad Institute Genomics Platform"/>
            <consortium name="The Broad Institute Genome Sequencing Center for Infectious Disease"/>
            <person name="Wu L."/>
            <person name="Ma J."/>
        </authorList>
    </citation>
    <scope>NUCLEOTIDE SEQUENCE [LARGE SCALE GENOMIC DNA]</scope>
    <source>
        <strain evidence="5">JCM 31486</strain>
    </source>
</reference>
<dbReference type="EMBL" id="JBHTIS010000182">
    <property type="protein sequence ID" value="MFD1045004.1"/>
    <property type="molecule type" value="Genomic_DNA"/>
</dbReference>
<comment type="cofactor">
    <cofactor evidence="1">
        <name>Mg(2+)</name>
        <dbReference type="ChEBI" id="CHEBI:18420"/>
    </cofactor>
</comment>
<gene>
    <name evidence="4" type="ORF">ACFQ1S_05040</name>
</gene>
<dbReference type="GO" id="GO:0016787">
    <property type="term" value="F:hydrolase activity"/>
    <property type="evidence" value="ECO:0007669"/>
    <property type="project" value="UniProtKB-KW"/>
</dbReference>
<protein>
    <submittedName>
        <fullName evidence="4">NUDIX hydrolase</fullName>
    </submittedName>
</protein>
<comment type="caution">
    <text evidence="4">The sequence shown here is derived from an EMBL/GenBank/DDBJ whole genome shotgun (WGS) entry which is preliminary data.</text>
</comment>
<dbReference type="InterPro" id="IPR015797">
    <property type="entry name" value="NUDIX_hydrolase-like_dom_sf"/>
</dbReference>
<dbReference type="PANTHER" id="PTHR43046">
    <property type="entry name" value="GDP-MANNOSE MANNOSYL HYDROLASE"/>
    <property type="match status" value="1"/>
</dbReference>
<accession>A0ABW3M5X9</accession>
<dbReference type="PANTHER" id="PTHR43046:SF16">
    <property type="entry name" value="ADP-RIBOSE PYROPHOSPHATASE YJHB-RELATED"/>
    <property type="match status" value="1"/>
</dbReference>
<organism evidence="4 5">
    <name type="scientific">Kibdelosporangium lantanae</name>
    <dbReference type="NCBI Taxonomy" id="1497396"/>
    <lineage>
        <taxon>Bacteria</taxon>
        <taxon>Bacillati</taxon>
        <taxon>Actinomycetota</taxon>
        <taxon>Actinomycetes</taxon>
        <taxon>Pseudonocardiales</taxon>
        <taxon>Pseudonocardiaceae</taxon>
        <taxon>Kibdelosporangium</taxon>
    </lineage>
</organism>
<name>A0ABW3M5X9_9PSEU</name>